<comment type="similarity">
    <text evidence="1">Belongs to the Mo25 family.</text>
</comment>
<reference evidence="2" key="1">
    <citation type="submission" date="2021-01" db="EMBL/GenBank/DDBJ databases">
        <authorList>
            <person name="Corre E."/>
            <person name="Pelletier E."/>
            <person name="Niang G."/>
            <person name="Scheremetjew M."/>
            <person name="Finn R."/>
            <person name="Kale V."/>
            <person name="Holt S."/>
            <person name="Cochrane G."/>
            <person name="Meng A."/>
            <person name="Brown T."/>
            <person name="Cohen L."/>
        </authorList>
    </citation>
    <scope>NUCLEOTIDE SEQUENCE</scope>
    <source>
        <strain evidence="2">CCMP2222</strain>
    </source>
</reference>
<sequence>MDFEARKDAMRLFGTVLRVGPQLGADGQVIEYVRTHPRISELLLEGSSRPEVFSLCAQMLRSCMRYPELVAFLHDQKAMSRLIDLARHQSFDVSSEAFSSLRELLLAHKAVTAGYLEAHFAAFFGQFNALLQADDYVTQRQALRLLSEVLLDRSFMQVRVEYVGNDMFLQIHMNLLRDKSKAIQLEAFHVFKIFVANPNKPYRVQQILFRNKVRLAKLLEAIGVKRESEKALTQDLKTVVSVLQAMGPPVSPCVASVVAPANEVVMVA</sequence>
<gene>
    <name evidence="2" type="ORF">AAND1436_LOCUS47099</name>
</gene>
<dbReference type="Pfam" id="PF08569">
    <property type="entry name" value="Mo25"/>
    <property type="match status" value="1"/>
</dbReference>
<dbReference type="GO" id="GO:0043539">
    <property type="term" value="F:protein serine/threonine kinase activator activity"/>
    <property type="evidence" value="ECO:0007669"/>
    <property type="project" value="TreeGrafter"/>
</dbReference>
<name>A0A7S2J6Y7_9DINO</name>
<protein>
    <recommendedName>
        <fullName evidence="3">Calcium-binding protein 39</fullName>
    </recommendedName>
</protein>
<dbReference type="EMBL" id="HBGQ01098454">
    <property type="protein sequence ID" value="CAD9538027.1"/>
    <property type="molecule type" value="Transcribed_RNA"/>
</dbReference>
<organism evidence="2">
    <name type="scientific">Alexandrium andersonii</name>
    <dbReference type="NCBI Taxonomy" id="327968"/>
    <lineage>
        <taxon>Eukaryota</taxon>
        <taxon>Sar</taxon>
        <taxon>Alveolata</taxon>
        <taxon>Dinophyceae</taxon>
        <taxon>Gonyaulacales</taxon>
        <taxon>Pyrocystaceae</taxon>
        <taxon>Alexandrium</taxon>
    </lineage>
</organism>
<dbReference type="InterPro" id="IPR013878">
    <property type="entry name" value="Mo25"/>
</dbReference>
<proteinExistence type="inferred from homology"/>
<dbReference type="PANTHER" id="PTHR10182:SF3">
    <property type="entry name" value="PROTEIN MO25"/>
    <property type="match status" value="1"/>
</dbReference>
<dbReference type="Gene3D" id="1.25.10.10">
    <property type="entry name" value="Leucine-rich Repeat Variant"/>
    <property type="match status" value="1"/>
</dbReference>
<evidence type="ECO:0008006" key="3">
    <source>
        <dbReference type="Google" id="ProtNLM"/>
    </source>
</evidence>
<dbReference type="InterPro" id="IPR016024">
    <property type="entry name" value="ARM-type_fold"/>
</dbReference>
<evidence type="ECO:0000256" key="1">
    <source>
        <dbReference type="ARBA" id="ARBA00011012"/>
    </source>
</evidence>
<dbReference type="GO" id="GO:0035556">
    <property type="term" value="P:intracellular signal transduction"/>
    <property type="evidence" value="ECO:0007669"/>
    <property type="project" value="TreeGrafter"/>
</dbReference>
<dbReference type="SUPFAM" id="SSF48371">
    <property type="entry name" value="ARM repeat"/>
    <property type="match status" value="1"/>
</dbReference>
<dbReference type="InterPro" id="IPR011989">
    <property type="entry name" value="ARM-like"/>
</dbReference>
<evidence type="ECO:0000313" key="2">
    <source>
        <dbReference type="EMBL" id="CAD9538027.1"/>
    </source>
</evidence>
<accession>A0A7S2J6Y7</accession>
<dbReference type="PANTHER" id="PTHR10182">
    <property type="entry name" value="CALCIUM-BINDING PROTEIN 39-RELATED"/>
    <property type="match status" value="1"/>
</dbReference>
<dbReference type="AlphaFoldDB" id="A0A7S2J6Y7"/>